<keyword evidence="2" id="KW-1185">Reference proteome</keyword>
<accession>A0A397U3K4</accession>
<dbReference type="AlphaFoldDB" id="A0A397U3K4"/>
<reference evidence="1 2" key="1">
    <citation type="submission" date="2018-06" db="EMBL/GenBank/DDBJ databases">
        <title>Comparative genomics reveals the genomic features of Rhizophagus irregularis, R. cerebriforme, R. diaphanum and Gigaspora rosea, and their symbiotic lifestyle signature.</title>
        <authorList>
            <person name="Morin E."/>
            <person name="San Clemente H."/>
            <person name="Chen E.C.H."/>
            <person name="De La Providencia I."/>
            <person name="Hainaut M."/>
            <person name="Kuo A."/>
            <person name="Kohler A."/>
            <person name="Murat C."/>
            <person name="Tang N."/>
            <person name="Roy S."/>
            <person name="Loubradou J."/>
            <person name="Henrissat B."/>
            <person name="Grigoriev I.V."/>
            <person name="Corradi N."/>
            <person name="Roux C."/>
            <person name="Martin F.M."/>
        </authorList>
    </citation>
    <scope>NUCLEOTIDE SEQUENCE [LARGE SCALE GENOMIC DNA]</scope>
    <source>
        <strain evidence="1 2">DAOM 194757</strain>
    </source>
</reference>
<protein>
    <submittedName>
        <fullName evidence="1">Uncharacterized protein</fullName>
    </submittedName>
</protein>
<dbReference type="Proteomes" id="UP000266673">
    <property type="component" value="Unassembled WGS sequence"/>
</dbReference>
<comment type="caution">
    <text evidence="1">The sequence shown here is derived from an EMBL/GenBank/DDBJ whole genome shotgun (WGS) entry which is preliminary data.</text>
</comment>
<evidence type="ECO:0000313" key="2">
    <source>
        <dbReference type="Proteomes" id="UP000266673"/>
    </source>
</evidence>
<name>A0A397U3K4_9GLOM</name>
<organism evidence="1 2">
    <name type="scientific">Gigaspora rosea</name>
    <dbReference type="NCBI Taxonomy" id="44941"/>
    <lineage>
        <taxon>Eukaryota</taxon>
        <taxon>Fungi</taxon>
        <taxon>Fungi incertae sedis</taxon>
        <taxon>Mucoromycota</taxon>
        <taxon>Glomeromycotina</taxon>
        <taxon>Glomeromycetes</taxon>
        <taxon>Diversisporales</taxon>
        <taxon>Gigasporaceae</taxon>
        <taxon>Gigaspora</taxon>
    </lineage>
</organism>
<proteinExistence type="predicted"/>
<sequence length="115" mass="13779">MGVEEDFKTAFNIFLELSESKSHSTEAKDWLAMHYFSGRDNNTIEFEEKISENLLKKKIIIKTNIMIISLLRKVIVNECDNYKFTKEGYTQNKYDNYEYSNNKFLSDKKEEYEYN</sequence>
<dbReference type="EMBL" id="QKWP01002103">
    <property type="protein sequence ID" value="RIB04822.1"/>
    <property type="molecule type" value="Genomic_DNA"/>
</dbReference>
<dbReference type="OrthoDB" id="2384430at2759"/>
<gene>
    <name evidence="1" type="ORF">C2G38_2048120</name>
</gene>
<evidence type="ECO:0000313" key="1">
    <source>
        <dbReference type="EMBL" id="RIB04822.1"/>
    </source>
</evidence>